<feature type="transmembrane region" description="Helical" evidence="2">
    <location>
        <begin position="200"/>
        <end position="220"/>
    </location>
</feature>
<feature type="compositionally biased region" description="Basic residues" evidence="1">
    <location>
        <begin position="169"/>
        <end position="178"/>
    </location>
</feature>
<feature type="region of interest" description="Disordered" evidence="1">
    <location>
        <begin position="68"/>
        <end position="193"/>
    </location>
</feature>
<accession>A0ABD3PKU1</accession>
<comment type="caution">
    <text evidence="4">The sequence shown here is derived from an EMBL/GenBank/DDBJ whole genome shotgun (WGS) entry which is preliminary data.</text>
</comment>
<keyword evidence="2" id="KW-0472">Membrane</keyword>
<name>A0ABD3PKU1_9STRA</name>
<feature type="compositionally biased region" description="Basic and acidic residues" evidence="1">
    <location>
        <begin position="123"/>
        <end position="137"/>
    </location>
</feature>
<feature type="compositionally biased region" description="Basic and acidic residues" evidence="1">
    <location>
        <begin position="148"/>
        <end position="166"/>
    </location>
</feature>
<dbReference type="Proteomes" id="UP001516023">
    <property type="component" value="Unassembled WGS sequence"/>
</dbReference>
<feature type="chain" id="PRO_5044834405" evidence="3">
    <location>
        <begin position="27"/>
        <end position="233"/>
    </location>
</feature>
<keyword evidence="3" id="KW-0732">Signal</keyword>
<dbReference type="AlphaFoldDB" id="A0ABD3PKU1"/>
<organism evidence="4 5">
    <name type="scientific">Cyclotella cryptica</name>
    <dbReference type="NCBI Taxonomy" id="29204"/>
    <lineage>
        <taxon>Eukaryota</taxon>
        <taxon>Sar</taxon>
        <taxon>Stramenopiles</taxon>
        <taxon>Ochrophyta</taxon>
        <taxon>Bacillariophyta</taxon>
        <taxon>Coscinodiscophyceae</taxon>
        <taxon>Thalassiosirophycidae</taxon>
        <taxon>Stephanodiscales</taxon>
        <taxon>Stephanodiscaceae</taxon>
        <taxon>Cyclotella</taxon>
    </lineage>
</organism>
<evidence type="ECO:0000313" key="4">
    <source>
        <dbReference type="EMBL" id="KAL3788738.1"/>
    </source>
</evidence>
<proteinExistence type="predicted"/>
<sequence>MLIKSTVLAAGAFLATCIATAPGTSAAKDLFQFENFIPTNFSPFRENAGLEVMGSLLPSHLRALRRVRNESVTKKHKKRRDDDNDDNNDDNKDDDDKEDDTSLTKGQKTHNQEVEPSSGSEEDQIKQGKASKERDENNTIVDEPIVPNHEEEDVKPAKETEDEASKASKAAKIKTQTKKSKETPGDATVSDAGGVSTSDFLIYGILGVLVLLGIIIAVIYSRSHDRKDYTPIG</sequence>
<evidence type="ECO:0000256" key="2">
    <source>
        <dbReference type="SAM" id="Phobius"/>
    </source>
</evidence>
<gene>
    <name evidence="4" type="ORF">HJC23_012294</name>
</gene>
<feature type="signal peptide" evidence="3">
    <location>
        <begin position="1"/>
        <end position="26"/>
    </location>
</feature>
<feature type="compositionally biased region" description="Acidic residues" evidence="1">
    <location>
        <begin position="83"/>
        <end position="101"/>
    </location>
</feature>
<evidence type="ECO:0000256" key="1">
    <source>
        <dbReference type="SAM" id="MobiDB-lite"/>
    </source>
</evidence>
<keyword evidence="5" id="KW-1185">Reference proteome</keyword>
<reference evidence="4 5" key="1">
    <citation type="journal article" date="2020" name="G3 (Bethesda)">
        <title>Improved Reference Genome for Cyclotella cryptica CCMP332, a Model for Cell Wall Morphogenesis, Salinity Adaptation, and Lipid Production in Diatoms (Bacillariophyta).</title>
        <authorList>
            <person name="Roberts W.R."/>
            <person name="Downey K.M."/>
            <person name="Ruck E.C."/>
            <person name="Traller J.C."/>
            <person name="Alverson A.J."/>
        </authorList>
    </citation>
    <scope>NUCLEOTIDE SEQUENCE [LARGE SCALE GENOMIC DNA]</scope>
    <source>
        <strain evidence="4 5">CCMP332</strain>
    </source>
</reference>
<protein>
    <submittedName>
        <fullName evidence="4">Uncharacterized protein</fullName>
    </submittedName>
</protein>
<dbReference type="EMBL" id="JABMIG020000152">
    <property type="protein sequence ID" value="KAL3788738.1"/>
    <property type="molecule type" value="Genomic_DNA"/>
</dbReference>
<keyword evidence="2" id="KW-1133">Transmembrane helix</keyword>
<keyword evidence="2" id="KW-0812">Transmembrane</keyword>
<evidence type="ECO:0000313" key="5">
    <source>
        <dbReference type="Proteomes" id="UP001516023"/>
    </source>
</evidence>
<evidence type="ECO:0000256" key="3">
    <source>
        <dbReference type="SAM" id="SignalP"/>
    </source>
</evidence>